<keyword evidence="7" id="KW-1185">Reference proteome</keyword>
<proteinExistence type="inferred from homology"/>
<keyword evidence="4" id="KW-0175">Coiled coil</keyword>
<accession>A0ABQ1J4P7</accession>
<reference evidence="7" key="1">
    <citation type="journal article" date="2019" name="Int. J. Syst. Evol. Microbiol.">
        <title>The Global Catalogue of Microorganisms (GCM) 10K type strain sequencing project: providing services to taxonomists for standard genome sequencing and annotation.</title>
        <authorList>
            <consortium name="The Broad Institute Genomics Platform"/>
            <consortium name="The Broad Institute Genome Sequencing Center for Infectious Disease"/>
            <person name="Wu L."/>
            <person name="Ma J."/>
        </authorList>
    </citation>
    <scope>NUCLEOTIDE SEQUENCE [LARGE SCALE GENOMIC DNA]</scope>
    <source>
        <strain evidence="7">CGMCC 1.10188</strain>
    </source>
</reference>
<dbReference type="EMBL" id="BMDZ01000087">
    <property type="protein sequence ID" value="GGB59538.1"/>
    <property type="molecule type" value="Genomic_DNA"/>
</dbReference>
<dbReference type="Proteomes" id="UP000603352">
    <property type="component" value="Unassembled WGS sequence"/>
</dbReference>
<comment type="caution">
    <text evidence="6">The sequence shown here is derived from an EMBL/GenBank/DDBJ whole genome shotgun (WGS) entry which is preliminary data.</text>
</comment>
<evidence type="ECO:0000256" key="3">
    <source>
        <dbReference type="ARBA" id="ARBA00021840"/>
    </source>
</evidence>
<evidence type="ECO:0000313" key="6">
    <source>
        <dbReference type="EMBL" id="GGB59538.1"/>
    </source>
</evidence>
<protein>
    <recommendedName>
        <fullName evidence="3">DNA recombination protein RmuC homolog</fullName>
    </recommendedName>
</protein>
<dbReference type="PANTHER" id="PTHR30563">
    <property type="entry name" value="DNA RECOMBINATION PROTEIN RMUC"/>
    <property type="match status" value="1"/>
</dbReference>
<evidence type="ECO:0000256" key="1">
    <source>
        <dbReference type="ARBA" id="ARBA00003416"/>
    </source>
</evidence>
<gene>
    <name evidence="6" type="ORF">GCM10011505_45370</name>
</gene>
<comment type="similarity">
    <text evidence="2">Belongs to the RmuC family.</text>
</comment>
<name>A0ABQ1J4P7_9PROT</name>
<evidence type="ECO:0000313" key="7">
    <source>
        <dbReference type="Proteomes" id="UP000603352"/>
    </source>
</evidence>
<dbReference type="RefSeq" id="WP_188582243.1">
    <property type="nucleotide sequence ID" value="NZ_BMDZ01000087.1"/>
</dbReference>
<dbReference type="InterPro" id="IPR003798">
    <property type="entry name" value="DNA_recombination_RmuC"/>
</dbReference>
<sequence length="388" mass="41890">MPDFAAIDPALLIIAGLLLIVLLGAGMAALAAARRARAAEDAALDQSDVLERLAADLARSSAVQAGRMDQVSAALSAQQAQVDARLQIQERMIAEAVDARLVGLAARLDHRFDIEGQRAAQSASEVRARLAVIDQAQRLISDLGEKVVGFQDILSNKQARGAFGEVQLTDLVSQMLPPGAYRMQATLSNGRRADCLINLPNPPGPIVVDAKFPLESFHLLRQAKTDAERNEAARAFRTAVQAHIKAISERYLIPGETADGALMFLPSEAVYAELHGNFQDVVDKGFRARVWIVSPTTLMATLTTVRAILKDTRVREQASLIRAEVTALLEDLGRLDDRTSKLVRHFEQATEDLRGLRISADRATRRGERIEALQLGDGAGEADGNAAG</sequence>
<dbReference type="PANTHER" id="PTHR30563:SF0">
    <property type="entry name" value="DNA RECOMBINATION PROTEIN RMUC"/>
    <property type="match status" value="1"/>
</dbReference>
<organism evidence="6 7">
    <name type="scientific">Tistrella bauzanensis</name>
    <dbReference type="NCBI Taxonomy" id="657419"/>
    <lineage>
        <taxon>Bacteria</taxon>
        <taxon>Pseudomonadati</taxon>
        <taxon>Pseudomonadota</taxon>
        <taxon>Alphaproteobacteria</taxon>
        <taxon>Geminicoccales</taxon>
        <taxon>Geminicoccaceae</taxon>
        <taxon>Tistrella</taxon>
    </lineage>
</organism>
<comment type="function">
    <text evidence="1">Involved in DNA recombination.</text>
</comment>
<evidence type="ECO:0000256" key="4">
    <source>
        <dbReference type="ARBA" id="ARBA00023054"/>
    </source>
</evidence>
<evidence type="ECO:0000256" key="2">
    <source>
        <dbReference type="ARBA" id="ARBA00009840"/>
    </source>
</evidence>
<evidence type="ECO:0000256" key="5">
    <source>
        <dbReference type="ARBA" id="ARBA00023172"/>
    </source>
</evidence>
<keyword evidence="5" id="KW-0233">DNA recombination</keyword>
<dbReference type="Pfam" id="PF02646">
    <property type="entry name" value="RmuC"/>
    <property type="match status" value="1"/>
</dbReference>